<dbReference type="Proteomes" id="UP000242763">
    <property type="component" value="Unassembled WGS sequence"/>
</dbReference>
<dbReference type="EMBL" id="FORF01000015">
    <property type="protein sequence ID" value="SFJ32577.1"/>
    <property type="molecule type" value="Genomic_DNA"/>
</dbReference>
<dbReference type="PANTHER" id="PTHR30437">
    <property type="entry name" value="TRANSCRIPTION ELONGATION FACTOR GREA"/>
    <property type="match status" value="1"/>
</dbReference>
<evidence type="ECO:0000259" key="2">
    <source>
        <dbReference type="Pfam" id="PF14760"/>
    </source>
</evidence>
<organism evidence="3 4">
    <name type="scientific">Aquamicrobium aerolatum DSM 21857</name>
    <dbReference type="NCBI Taxonomy" id="1121003"/>
    <lineage>
        <taxon>Bacteria</taxon>
        <taxon>Pseudomonadati</taxon>
        <taxon>Pseudomonadota</taxon>
        <taxon>Alphaproteobacteria</taxon>
        <taxon>Hyphomicrobiales</taxon>
        <taxon>Phyllobacteriaceae</taxon>
        <taxon>Aerobium</taxon>
    </lineage>
</organism>
<evidence type="ECO:0000313" key="4">
    <source>
        <dbReference type="Proteomes" id="UP000242763"/>
    </source>
</evidence>
<dbReference type="STRING" id="1121003.SAMN03080618_02635"/>
<dbReference type="InterPro" id="IPR023459">
    <property type="entry name" value="Tscrpt_elong_fac_GreA/B_fam"/>
</dbReference>
<dbReference type="InterPro" id="IPR029462">
    <property type="entry name" value="Rnk_N"/>
</dbReference>
<dbReference type="OrthoDB" id="192847at2"/>
<dbReference type="RefSeq" id="WP_091523129.1">
    <property type="nucleotide sequence ID" value="NZ_FORF01000015.1"/>
</dbReference>
<keyword evidence="3" id="KW-0808">Transferase</keyword>
<dbReference type="PANTHER" id="PTHR30437:SF5">
    <property type="entry name" value="REGULATOR OF NUCLEOSIDE DIPHOSPHATE KINASE"/>
    <property type="match status" value="1"/>
</dbReference>
<dbReference type="Pfam" id="PF14760">
    <property type="entry name" value="Rnk_N"/>
    <property type="match status" value="1"/>
</dbReference>
<dbReference type="AlphaFoldDB" id="A0A1I3QGU3"/>
<dbReference type="GO" id="GO:0032784">
    <property type="term" value="P:regulation of DNA-templated transcription elongation"/>
    <property type="evidence" value="ECO:0007669"/>
    <property type="project" value="InterPro"/>
</dbReference>
<feature type="domain" description="Regulator of nucleoside diphosphate kinase N-terminal" evidence="2">
    <location>
        <begin position="12"/>
        <end position="51"/>
    </location>
</feature>
<accession>A0A1I3QGU3</accession>
<protein>
    <submittedName>
        <fullName evidence="3">Regulator of nucleoside diphosphate kinase</fullName>
    </submittedName>
</protein>
<keyword evidence="3" id="KW-0418">Kinase</keyword>
<sequence>MQRSFRRERKSPIVIGENDHGRLSLILNSASSLNETLSETLGEELGRARIVPDTRVPATVIRMGSTVVWRTEAGEARRAELVFPDDADENAGKVSVLTPAGVALIGLSTGQGMEWMTPDGRGHALTVLRVDNPHSSS</sequence>
<feature type="domain" description="Transcription elongation factor GreA/GreB C-terminal" evidence="1">
    <location>
        <begin position="58"/>
        <end position="131"/>
    </location>
</feature>
<evidence type="ECO:0000313" key="3">
    <source>
        <dbReference type="EMBL" id="SFJ32577.1"/>
    </source>
</evidence>
<dbReference type="GO" id="GO:0070063">
    <property type="term" value="F:RNA polymerase binding"/>
    <property type="evidence" value="ECO:0007669"/>
    <property type="project" value="InterPro"/>
</dbReference>
<dbReference type="Pfam" id="PF01272">
    <property type="entry name" value="GreA_GreB"/>
    <property type="match status" value="1"/>
</dbReference>
<dbReference type="GO" id="GO:0006354">
    <property type="term" value="P:DNA-templated transcription elongation"/>
    <property type="evidence" value="ECO:0007669"/>
    <property type="project" value="TreeGrafter"/>
</dbReference>
<proteinExistence type="predicted"/>
<name>A0A1I3QGU3_9HYPH</name>
<dbReference type="Gene3D" id="3.10.50.30">
    <property type="entry name" value="Transcription elongation factor, GreA/GreB, C-terminal domain"/>
    <property type="match status" value="1"/>
</dbReference>
<dbReference type="GO" id="GO:0016301">
    <property type="term" value="F:kinase activity"/>
    <property type="evidence" value="ECO:0007669"/>
    <property type="project" value="UniProtKB-KW"/>
</dbReference>
<dbReference type="InterPro" id="IPR036953">
    <property type="entry name" value="GreA/GreB_C_sf"/>
</dbReference>
<reference evidence="4" key="1">
    <citation type="submission" date="2016-10" db="EMBL/GenBank/DDBJ databases">
        <authorList>
            <person name="Varghese N."/>
            <person name="Submissions S."/>
        </authorList>
    </citation>
    <scope>NUCLEOTIDE SEQUENCE [LARGE SCALE GENOMIC DNA]</scope>
    <source>
        <strain evidence="4">DSM 21857</strain>
    </source>
</reference>
<dbReference type="InterPro" id="IPR001437">
    <property type="entry name" value="Tscrpt_elong_fac_GreA/B_C"/>
</dbReference>
<keyword evidence="4" id="KW-1185">Reference proteome</keyword>
<evidence type="ECO:0000259" key="1">
    <source>
        <dbReference type="Pfam" id="PF01272"/>
    </source>
</evidence>
<dbReference type="SUPFAM" id="SSF54534">
    <property type="entry name" value="FKBP-like"/>
    <property type="match status" value="1"/>
</dbReference>
<dbReference type="NCBIfam" id="NF004396">
    <property type="entry name" value="PRK05753.1"/>
    <property type="match status" value="1"/>
</dbReference>
<gene>
    <name evidence="3" type="ORF">SAMN03080618_02635</name>
</gene>
<dbReference type="GO" id="GO:0003677">
    <property type="term" value="F:DNA binding"/>
    <property type="evidence" value="ECO:0007669"/>
    <property type="project" value="InterPro"/>
</dbReference>